<reference evidence="3 4" key="1">
    <citation type="submission" date="2019-07" db="EMBL/GenBank/DDBJ databases">
        <title>Whole genome shotgun sequence of Lactobacillus rapi NBRC 109618.</title>
        <authorList>
            <person name="Hosoyama A."/>
            <person name="Uohara A."/>
            <person name="Ohji S."/>
            <person name="Ichikawa N."/>
        </authorList>
    </citation>
    <scope>NUCLEOTIDE SEQUENCE [LARGE SCALE GENOMIC DNA]</scope>
    <source>
        <strain evidence="3 4">NBRC 109618</strain>
    </source>
</reference>
<dbReference type="PANTHER" id="PTHR43236">
    <property type="entry name" value="ANTITOXIN HIGA1"/>
    <property type="match status" value="1"/>
</dbReference>
<protein>
    <recommendedName>
        <fullName evidence="2">HTH cro/C1-type domain-containing protein</fullName>
    </recommendedName>
</protein>
<dbReference type="PROSITE" id="PS50943">
    <property type="entry name" value="HTH_CROC1"/>
    <property type="match status" value="1"/>
</dbReference>
<sequence length="366" mass="42231">MKLELNEVNPDYISAPGDTLKEVITSKGLTQNEVAARLGTSPKNLSGLINNKVAITPAMAVKLEYVLGVPATFWNNLMKNYQEFTENHKQDKRNLDQTEWLRNFDYADLAKKNFVPKTRKASEKVKFLLKFFGYSDFEFMQKDLSKDSILAGAYRLTTKQGPINTWSLTAWIQEGDIQAATIQTQDFSKTRLKRAIPEIRSLVSDDDPKMFLPILKKQLANSGVALVFVPEVKGCRVSGVTRWKNHKKVIVELSLRYKSNDQLWFTLFHELAHLLLHEQAGFFISADSYEKDEREKQADHWAANTLIPDKDWRSFAAKQHFSKPDIIDFAKQVDIHPGIVVGRLQKEEFIPYNRFNDLKIRYDWKN</sequence>
<dbReference type="Pfam" id="PF01381">
    <property type="entry name" value="HTH_3"/>
    <property type="match status" value="1"/>
</dbReference>
<organism evidence="3 4">
    <name type="scientific">Lentilactobacillus rapi</name>
    <dbReference type="NCBI Taxonomy" id="481723"/>
    <lineage>
        <taxon>Bacteria</taxon>
        <taxon>Bacillati</taxon>
        <taxon>Bacillota</taxon>
        <taxon>Bacilli</taxon>
        <taxon>Lactobacillales</taxon>
        <taxon>Lactobacillaceae</taxon>
        <taxon>Lentilactobacillus</taxon>
    </lineage>
</organism>
<dbReference type="EMBL" id="BKAM01000029">
    <property type="protein sequence ID" value="GEP72709.1"/>
    <property type="molecule type" value="Genomic_DNA"/>
</dbReference>
<gene>
    <name evidence="3" type="ORF">LRA02_15770</name>
</gene>
<evidence type="ECO:0000313" key="3">
    <source>
        <dbReference type="EMBL" id="GEP72709.1"/>
    </source>
</evidence>
<dbReference type="AlphaFoldDB" id="A0A512PNE5"/>
<dbReference type="Pfam" id="PF06114">
    <property type="entry name" value="Peptidase_M78"/>
    <property type="match status" value="1"/>
</dbReference>
<dbReference type="STRING" id="1423795.FD12_GL002449"/>
<dbReference type="RefSeq" id="WP_056982274.1">
    <property type="nucleotide sequence ID" value="NZ_BKAM01000029.1"/>
</dbReference>
<dbReference type="PANTHER" id="PTHR43236:SF1">
    <property type="entry name" value="BLL7220 PROTEIN"/>
    <property type="match status" value="1"/>
</dbReference>
<comment type="caution">
    <text evidence="3">The sequence shown here is derived from an EMBL/GenBank/DDBJ whole genome shotgun (WGS) entry which is preliminary data.</text>
</comment>
<dbReference type="InterPro" id="IPR052345">
    <property type="entry name" value="Rad_response_metalloprotease"/>
</dbReference>
<dbReference type="InterPro" id="IPR001387">
    <property type="entry name" value="Cro/C1-type_HTH"/>
</dbReference>
<evidence type="ECO:0000313" key="4">
    <source>
        <dbReference type="Proteomes" id="UP000321569"/>
    </source>
</evidence>
<dbReference type="CDD" id="cd00093">
    <property type="entry name" value="HTH_XRE"/>
    <property type="match status" value="1"/>
</dbReference>
<comment type="similarity">
    <text evidence="1">Belongs to the short-chain fatty acyl-CoA assimilation regulator (ScfR) family.</text>
</comment>
<accession>A0A512PNE5</accession>
<dbReference type="InterPro" id="IPR010982">
    <property type="entry name" value="Lambda_DNA-bd_dom_sf"/>
</dbReference>
<name>A0A512PNE5_9LACO</name>
<dbReference type="Gene3D" id="1.10.260.40">
    <property type="entry name" value="lambda repressor-like DNA-binding domains"/>
    <property type="match status" value="1"/>
</dbReference>
<dbReference type="Gene3D" id="1.10.10.2910">
    <property type="match status" value="1"/>
</dbReference>
<dbReference type="SUPFAM" id="SSF47413">
    <property type="entry name" value="lambda repressor-like DNA-binding domains"/>
    <property type="match status" value="1"/>
</dbReference>
<dbReference type="GO" id="GO:0003677">
    <property type="term" value="F:DNA binding"/>
    <property type="evidence" value="ECO:0007669"/>
    <property type="project" value="InterPro"/>
</dbReference>
<evidence type="ECO:0000259" key="2">
    <source>
        <dbReference type="PROSITE" id="PS50943"/>
    </source>
</evidence>
<feature type="domain" description="HTH cro/C1-type" evidence="2">
    <location>
        <begin position="20"/>
        <end position="74"/>
    </location>
</feature>
<evidence type="ECO:0000256" key="1">
    <source>
        <dbReference type="ARBA" id="ARBA00007227"/>
    </source>
</evidence>
<dbReference type="InterPro" id="IPR010359">
    <property type="entry name" value="IrrE_HExxH"/>
</dbReference>
<proteinExistence type="inferred from homology"/>
<dbReference type="SMART" id="SM00530">
    <property type="entry name" value="HTH_XRE"/>
    <property type="match status" value="1"/>
</dbReference>
<dbReference type="OrthoDB" id="9796786at2"/>
<dbReference type="Proteomes" id="UP000321569">
    <property type="component" value="Unassembled WGS sequence"/>
</dbReference>